<reference evidence="1" key="2">
    <citation type="submission" date="2025-08" db="UniProtKB">
        <authorList>
            <consortium name="Ensembl"/>
        </authorList>
    </citation>
    <scope>IDENTIFICATION</scope>
</reference>
<dbReference type="STRING" id="8840.ENSAPLP00000020143"/>
<dbReference type="PANTHER" id="PTHR44813:SF1">
    <property type="entry name" value="MITOGEN-ACTIVATED PROTEIN KINASE-BINDING PROTEIN 1"/>
    <property type="match status" value="1"/>
</dbReference>
<reference evidence="2" key="1">
    <citation type="submission" date="2017-10" db="EMBL/GenBank/DDBJ databases">
        <title>A new Pekin duck reference genome.</title>
        <authorList>
            <person name="Hou Z.-C."/>
            <person name="Zhou Z.-K."/>
            <person name="Zhu F."/>
            <person name="Hou S.-S."/>
        </authorList>
    </citation>
    <scope>NUCLEOTIDE SEQUENCE [LARGE SCALE GENOMIC DNA]</scope>
</reference>
<reference evidence="1" key="3">
    <citation type="submission" date="2025-09" db="UniProtKB">
        <authorList>
            <consortium name="Ensembl"/>
        </authorList>
    </citation>
    <scope>IDENTIFICATION</scope>
</reference>
<dbReference type="Gene3D" id="2.130.10.10">
    <property type="entry name" value="YVTN repeat-like/Quinoprotein amine dehydrogenase"/>
    <property type="match status" value="1"/>
</dbReference>
<dbReference type="SMART" id="SM00320">
    <property type="entry name" value="WD40"/>
    <property type="match status" value="4"/>
</dbReference>
<dbReference type="GO" id="GO:0046330">
    <property type="term" value="P:positive regulation of JNK cascade"/>
    <property type="evidence" value="ECO:0007669"/>
    <property type="project" value="TreeGrafter"/>
</dbReference>
<keyword evidence="2" id="KW-1185">Reference proteome</keyword>
<dbReference type="InterPro" id="IPR001680">
    <property type="entry name" value="WD40_rpt"/>
</dbReference>
<dbReference type="SUPFAM" id="SSF50978">
    <property type="entry name" value="WD40 repeat-like"/>
    <property type="match status" value="1"/>
</dbReference>
<dbReference type="InterPro" id="IPR036322">
    <property type="entry name" value="WD40_repeat_dom_sf"/>
</dbReference>
<organism evidence="1 2">
    <name type="scientific">Anas platyrhynchos platyrhynchos</name>
    <name type="common">Northern mallard</name>
    <dbReference type="NCBI Taxonomy" id="8840"/>
    <lineage>
        <taxon>Eukaryota</taxon>
        <taxon>Metazoa</taxon>
        <taxon>Chordata</taxon>
        <taxon>Craniata</taxon>
        <taxon>Vertebrata</taxon>
        <taxon>Euteleostomi</taxon>
        <taxon>Archelosauria</taxon>
        <taxon>Archosauria</taxon>
        <taxon>Dinosauria</taxon>
        <taxon>Saurischia</taxon>
        <taxon>Theropoda</taxon>
        <taxon>Coelurosauria</taxon>
        <taxon>Aves</taxon>
        <taxon>Neognathae</taxon>
        <taxon>Galloanserae</taxon>
        <taxon>Anseriformes</taxon>
        <taxon>Anatidae</taxon>
        <taxon>Anatinae</taxon>
        <taxon>Anas</taxon>
    </lineage>
</organism>
<dbReference type="GeneTree" id="ENSGT00940000160719"/>
<dbReference type="GO" id="GO:0043124">
    <property type="term" value="P:negative regulation of canonical NF-kappaB signal transduction"/>
    <property type="evidence" value="ECO:0007669"/>
    <property type="project" value="TreeGrafter"/>
</dbReference>
<dbReference type="PANTHER" id="PTHR44813">
    <property type="entry name" value="MITOGEN-ACTIVATED PROTEIN KINASE-BINDING PROTEIN 1"/>
    <property type="match status" value="1"/>
</dbReference>
<dbReference type="OMA" id="PTICNSH"/>
<dbReference type="Proteomes" id="UP000016666">
    <property type="component" value="Unassembled WGS sequence"/>
</dbReference>
<proteinExistence type="predicted"/>
<dbReference type="InterPro" id="IPR055292">
    <property type="entry name" value="MABP1"/>
</dbReference>
<sequence length="243" mass="26472">LLLNASRKTVSALAFSPDGKLVVTGENGHCPAVRVWDVEERAQISELHGHKHGVTCVTFSPCAEYLVSVGHRHDRVVNVWDWKKGTLVASNKVSCRVTAVAFSEEGFFVTAGQRHVKFWFLDSARELKVKETVPLLGRSGLLGGLHDNVFCGVACGGGGTLGSTFCVTRSGLLCLFNRRRVLEKWIGLKVSLATCVCVGEELVFCGCDNGTVRIFQAQDLRYLGDLPKPHPLGVDVTRAPQPR</sequence>
<protein>
    <submittedName>
        <fullName evidence="1">Uncharacterized protein</fullName>
    </submittedName>
</protein>
<accession>A0A493T365</accession>
<evidence type="ECO:0000313" key="2">
    <source>
        <dbReference type="Proteomes" id="UP000016666"/>
    </source>
</evidence>
<dbReference type="InterPro" id="IPR015943">
    <property type="entry name" value="WD40/YVTN_repeat-like_dom_sf"/>
</dbReference>
<dbReference type="GO" id="GO:0005737">
    <property type="term" value="C:cytoplasm"/>
    <property type="evidence" value="ECO:0007669"/>
    <property type="project" value="TreeGrafter"/>
</dbReference>
<dbReference type="Ensembl" id="ENSAPLT00000027092.1">
    <property type="protein sequence ID" value="ENSAPLP00000020143.1"/>
    <property type="gene ID" value="ENSAPLG00000029418.1"/>
</dbReference>
<dbReference type="Pfam" id="PF00400">
    <property type="entry name" value="WD40"/>
    <property type="match status" value="2"/>
</dbReference>
<dbReference type="AlphaFoldDB" id="A0A493T365"/>
<name>A0A493T365_ANAPP</name>
<evidence type="ECO:0000313" key="1">
    <source>
        <dbReference type="Ensembl" id="ENSAPLP00000020143.1"/>
    </source>
</evidence>